<proteinExistence type="predicted"/>
<reference evidence="7" key="1">
    <citation type="submission" date="2021-01" db="EMBL/GenBank/DDBJ databases">
        <title>Deciphering the adaptive evolutionary patterns associated with biogeogrpahic diversity in the finger millet blast pathogen Magnaporthe oryzae in Eastern Africa.</title>
        <authorList>
            <person name="Onyema G."/>
            <person name="Shittu T.A."/>
            <person name="Dodsworth S."/>
            <person name="Devilliers S."/>
            <person name="Muthumeenakshi S."/>
            <person name="Sreenivasaprasad S."/>
        </authorList>
    </citation>
    <scope>NUCLEOTIDE SEQUENCE</scope>
    <source>
        <strain evidence="7">D15/s37</strain>
    </source>
</reference>
<feature type="domain" description="DUF202" evidence="6">
    <location>
        <begin position="71"/>
        <end position="141"/>
    </location>
</feature>
<keyword evidence="4 5" id="KW-0472">Membrane</keyword>
<name>A0ABQ8N3U1_PYRGI</name>
<accession>A0ABQ8N3U1</accession>
<evidence type="ECO:0000256" key="2">
    <source>
        <dbReference type="ARBA" id="ARBA00022692"/>
    </source>
</evidence>
<feature type="transmembrane region" description="Helical" evidence="5">
    <location>
        <begin position="158"/>
        <end position="178"/>
    </location>
</feature>
<dbReference type="Proteomes" id="UP001059893">
    <property type="component" value="Unassembled WGS sequence"/>
</dbReference>
<dbReference type="InterPro" id="IPR052053">
    <property type="entry name" value="IM_YidH-like"/>
</dbReference>
<dbReference type="InterPro" id="IPR003807">
    <property type="entry name" value="DUF202"/>
</dbReference>
<evidence type="ECO:0000256" key="5">
    <source>
        <dbReference type="SAM" id="Phobius"/>
    </source>
</evidence>
<dbReference type="Pfam" id="PF02656">
    <property type="entry name" value="DUF202"/>
    <property type="match status" value="1"/>
</dbReference>
<sequence>MDRQTTVEPAIDEEDLSVTCCAPARAALDDLTRPIVVGESFARANKRGDGVFFTWPFLGPLLFENETSDCRDHCANERTFLAYLRLAMFMALVSAAIILSFHLKLEPTEIELRMAKPLGLIFWVLSATCLGLGLTNYIKTVDKYGRRAALVQSGWKTQSILTLIVVTIVGTCVTLLVVNKMIQN</sequence>
<evidence type="ECO:0000256" key="3">
    <source>
        <dbReference type="ARBA" id="ARBA00022989"/>
    </source>
</evidence>
<organism evidence="7 8">
    <name type="scientific">Pyricularia grisea</name>
    <name type="common">Crabgrass-specific blast fungus</name>
    <name type="synonym">Magnaporthe grisea</name>
    <dbReference type="NCBI Taxonomy" id="148305"/>
    <lineage>
        <taxon>Eukaryota</taxon>
        <taxon>Fungi</taxon>
        <taxon>Dikarya</taxon>
        <taxon>Ascomycota</taxon>
        <taxon>Pezizomycotina</taxon>
        <taxon>Sordariomycetes</taxon>
        <taxon>Sordariomycetidae</taxon>
        <taxon>Magnaporthales</taxon>
        <taxon>Pyriculariaceae</taxon>
        <taxon>Pyricularia</taxon>
    </lineage>
</organism>
<evidence type="ECO:0000256" key="1">
    <source>
        <dbReference type="ARBA" id="ARBA00004127"/>
    </source>
</evidence>
<dbReference type="PANTHER" id="PTHR34187">
    <property type="entry name" value="FGR18P"/>
    <property type="match status" value="1"/>
</dbReference>
<dbReference type="PANTHER" id="PTHR34187:SF3">
    <property type="entry name" value="DUF DOMAIN PROTEIN (AFU_ORTHOLOGUE AFUA_6G11150)"/>
    <property type="match status" value="1"/>
</dbReference>
<keyword evidence="8" id="KW-1185">Reference proteome</keyword>
<keyword evidence="2 5" id="KW-0812">Transmembrane</keyword>
<keyword evidence="3 5" id="KW-1133">Transmembrane helix</keyword>
<evidence type="ECO:0000256" key="4">
    <source>
        <dbReference type="ARBA" id="ARBA00023136"/>
    </source>
</evidence>
<evidence type="ECO:0000313" key="8">
    <source>
        <dbReference type="Proteomes" id="UP001059893"/>
    </source>
</evidence>
<evidence type="ECO:0000313" key="7">
    <source>
        <dbReference type="EMBL" id="KAI6290780.1"/>
    </source>
</evidence>
<evidence type="ECO:0000259" key="6">
    <source>
        <dbReference type="Pfam" id="PF02656"/>
    </source>
</evidence>
<dbReference type="EMBL" id="JABSND010000424">
    <property type="protein sequence ID" value="KAI6290780.1"/>
    <property type="molecule type" value="Genomic_DNA"/>
</dbReference>
<gene>
    <name evidence="7" type="ORF">MCOR33_011062</name>
</gene>
<comment type="subcellular location">
    <subcellularLocation>
        <location evidence="1">Endomembrane system</location>
        <topology evidence="1">Multi-pass membrane protein</topology>
    </subcellularLocation>
</comment>
<feature type="transmembrane region" description="Helical" evidence="5">
    <location>
        <begin position="120"/>
        <end position="138"/>
    </location>
</feature>
<protein>
    <recommendedName>
        <fullName evidence="6">DUF202 domain-containing protein</fullName>
    </recommendedName>
</protein>
<comment type="caution">
    <text evidence="7">The sequence shown here is derived from an EMBL/GenBank/DDBJ whole genome shotgun (WGS) entry which is preliminary data.</text>
</comment>
<feature type="transmembrane region" description="Helical" evidence="5">
    <location>
        <begin position="80"/>
        <end position="99"/>
    </location>
</feature>